<evidence type="ECO:0000313" key="7">
    <source>
        <dbReference type="EMBL" id="RXH55168.1"/>
    </source>
</evidence>
<dbReference type="InterPro" id="IPR008947">
    <property type="entry name" value="PLipase_C/P1_nuclease_dom_sf"/>
</dbReference>
<dbReference type="GO" id="GO:0004519">
    <property type="term" value="F:endonuclease activity"/>
    <property type="evidence" value="ECO:0007669"/>
    <property type="project" value="UniProtKB-KW"/>
</dbReference>
<keyword evidence="6" id="KW-0325">Glycoprotein</keyword>
<evidence type="ECO:0000256" key="2">
    <source>
        <dbReference type="ARBA" id="ARBA00022723"/>
    </source>
</evidence>
<dbReference type="RefSeq" id="WP_128914828.1">
    <property type="nucleotide sequence ID" value="NZ_RDSM01000003.1"/>
</dbReference>
<keyword evidence="8" id="KW-1185">Reference proteome</keyword>
<keyword evidence="4" id="KW-0378">Hydrolase</keyword>
<keyword evidence="1" id="KW-0540">Nuclease</keyword>
<dbReference type="GO" id="GO:0046872">
    <property type="term" value="F:metal ion binding"/>
    <property type="evidence" value="ECO:0007669"/>
    <property type="project" value="UniProtKB-KW"/>
</dbReference>
<evidence type="ECO:0000256" key="4">
    <source>
        <dbReference type="ARBA" id="ARBA00022801"/>
    </source>
</evidence>
<dbReference type="GO" id="GO:0006308">
    <property type="term" value="P:DNA catabolic process"/>
    <property type="evidence" value="ECO:0007669"/>
    <property type="project" value="InterPro"/>
</dbReference>
<name>A0A4Q0SZU1_9BACT</name>
<organism evidence="7 8">
    <name type="scientific">Granulicella sibirica</name>
    <dbReference type="NCBI Taxonomy" id="2479048"/>
    <lineage>
        <taxon>Bacteria</taxon>
        <taxon>Pseudomonadati</taxon>
        <taxon>Acidobacteriota</taxon>
        <taxon>Terriglobia</taxon>
        <taxon>Terriglobales</taxon>
        <taxon>Acidobacteriaceae</taxon>
        <taxon>Granulicella</taxon>
    </lineage>
</organism>
<keyword evidence="3" id="KW-0255">Endonuclease</keyword>
<dbReference type="GO" id="GO:0016788">
    <property type="term" value="F:hydrolase activity, acting on ester bonds"/>
    <property type="evidence" value="ECO:0007669"/>
    <property type="project" value="InterPro"/>
</dbReference>
<dbReference type="GO" id="GO:0003676">
    <property type="term" value="F:nucleic acid binding"/>
    <property type="evidence" value="ECO:0007669"/>
    <property type="project" value="InterPro"/>
</dbReference>
<reference evidence="7 8" key="1">
    <citation type="submission" date="2018-11" db="EMBL/GenBank/DDBJ databases">
        <authorList>
            <person name="Mardanov A.V."/>
            <person name="Ravin N.V."/>
            <person name="Dedysh S.N."/>
        </authorList>
    </citation>
    <scope>NUCLEOTIDE SEQUENCE [LARGE SCALE GENOMIC DNA]</scope>
    <source>
        <strain evidence="7 8">AF10</strain>
    </source>
</reference>
<evidence type="ECO:0000256" key="3">
    <source>
        <dbReference type="ARBA" id="ARBA00022759"/>
    </source>
</evidence>
<evidence type="ECO:0000313" key="8">
    <source>
        <dbReference type="Proteomes" id="UP000289437"/>
    </source>
</evidence>
<dbReference type="SUPFAM" id="SSF48537">
    <property type="entry name" value="Phospholipase C/P1 nuclease"/>
    <property type="match status" value="1"/>
</dbReference>
<evidence type="ECO:0000256" key="1">
    <source>
        <dbReference type="ARBA" id="ARBA00022722"/>
    </source>
</evidence>
<dbReference type="OrthoDB" id="267579at2"/>
<evidence type="ECO:0008006" key="9">
    <source>
        <dbReference type="Google" id="ProtNLM"/>
    </source>
</evidence>
<dbReference type="Proteomes" id="UP000289437">
    <property type="component" value="Unassembled WGS sequence"/>
</dbReference>
<sequence>MTPRPTLVRLAAIAILPLVTLQPAFSWGHDGHMMINRLAAQNLPVEVPAFLHNGEALDLMEYLGPEPDHWNGKLEPELSKTQGTDHFMDLEYADLIAPLPRKRYDFFRALAAAQPQHPDVKLTPENVGTQPYQVEEVFQRLKSAMRDYRKLAAANQNVQPVETVILFYAGWLGHYVGDGSNPLHATYQYNGWNGPNPNGYSTAHTVHAEFESDFVANNVRSADLQPLIAASTPTLMADEWTEYLAYLHHSNSEVEKTYQIEKAGGFLKAGTPDGKAFVDERLAAGAIELRDMIYTAWVRSGDPVPAK</sequence>
<gene>
    <name evidence="7" type="ORF">GRAN_4272</name>
</gene>
<protein>
    <recommendedName>
        <fullName evidence="9">Nuclease</fullName>
    </recommendedName>
</protein>
<keyword evidence="5" id="KW-1015">Disulfide bond</keyword>
<dbReference type="AlphaFoldDB" id="A0A4Q0SZU1"/>
<dbReference type="InterPro" id="IPR003154">
    <property type="entry name" value="S1/P1nuclease"/>
</dbReference>
<dbReference type="Gene3D" id="1.10.575.10">
    <property type="entry name" value="P1 Nuclease"/>
    <property type="match status" value="1"/>
</dbReference>
<proteinExistence type="predicted"/>
<dbReference type="EMBL" id="RDSM01000003">
    <property type="protein sequence ID" value="RXH55168.1"/>
    <property type="molecule type" value="Genomic_DNA"/>
</dbReference>
<accession>A0A4Q0SZU1</accession>
<keyword evidence="2" id="KW-0479">Metal-binding</keyword>
<comment type="caution">
    <text evidence="7">The sequence shown here is derived from an EMBL/GenBank/DDBJ whole genome shotgun (WGS) entry which is preliminary data.</text>
</comment>
<evidence type="ECO:0000256" key="5">
    <source>
        <dbReference type="ARBA" id="ARBA00023157"/>
    </source>
</evidence>
<reference evidence="8" key="2">
    <citation type="submission" date="2019-02" db="EMBL/GenBank/DDBJ databases">
        <title>Granulicella sibirica sp. nov., a psychrotolerant acidobacterium isolated from an organic soil layer in forested tundra, West Siberia.</title>
        <authorList>
            <person name="Oshkin I.Y."/>
            <person name="Kulichevskaya I.S."/>
            <person name="Rijpstra W.I.C."/>
            <person name="Sinninghe Damste J.S."/>
            <person name="Rakitin A.L."/>
            <person name="Ravin N.V."/>
            <person name="Dedysh S.N."/>
        </authorList>
    </citation>
    <scope>NUCLEOTIDE SEQUENCE [LARGE SCALE GENOMIC DNA]</scope>
    <source>
        <strain evidence="8">AF10</strain>
    </source>
</reference>
<evidence type="ECO:0000256" key="6">
    <source>
        <dbReference type="ARBA" id="ARBA00023180"/>
    </source>
</evidence>
<dbReference type="Pfam" id="PF02265">
    <property type="entry name" value="S1-P1_nuclease"/>
    <property type="match status" value="1"/>
</dbReference>